<comment type="caution">
    <text evidence="2">The sequence shown here is derived from an EMBL/GenBank/DDBJ whole genome shotgun (WGS) entry which is preliminary data.</text>
</comment>
<evidence type="ECO:0000313" key="3">
    <source>
        <dbReference type="Proteomes" id="UP001597120"/>
    </source>
</evidence>
<reference evidence="3" key="1">
    <citation type="journal article" date="2019" name="Int. J. Syst. Evol. Microbiol.">
        <title>The Global Catalogue of Microorganisms (GCM) 10K type strain sequencing project: providing services to taxonomists for standard genome sequencing and annotation.</title>
        <authorList>
            <consortium name="The Broad Institute Genomics Platform"/>
            <consortium name="The Broad Institute Genome Sequencing Center for Infectious Disease"/>
            <person name="Wu L."/>
            <person name="Ma J."/>
        </authorList>
    </citation>
    <scope>NUCLEOTIDE SEQUENCE [LARGE SCALE GENOMIC DNA]</scope>
    <source>
        <strain evidence="3">CCUG 57263</strain>
    </source>
</reference>
<organism evidence="2 3">
    <name type="scientific">Paenibacillus residui</name>
    <dbReference type="NCBI Taxonomy" id="629724"/>
    <lineage>
        <taxon>Bacteria</taxon>
        <taxon>Bacillati</taxon>
        <taxon>Bacillota</taxon>
        <taxon>Bacilli</taxon>
        <taxon>Bacillales</taxon>
        <taxon>Paenibacillaceae</taxon>
        <taxon>Paenibacillus</taxon>
    </lineage>
</organism>
<protein>
    <submittedName>
        <fullName evidence="2">Glycosyltransferase family A protein</fullName>
        <ecNumber evidence="2">2.4.-.-</ecNumber>
    </submittedName>
</protein>
<dbReference type="CDD" id="cd00761">
    <property type="entry name" value="Glyco_tranf_GTA_type"/>
    <property type="match status" value="1"/>
</dbReference>
<name>A0ABW3DE09_9BACL</name>
<dbReference type="EMBL" id="JBHTIU010000048">
    <property type="protein sequence ID" value="MFD0870469.1"/>
    <property type="molecule type" value="Genomic_DNA"/>
</dbReference>
<dbReference type="GO" id="GO:0016757">
    <property type="term" value="F:glycosyltransferase activity"/>
    <property type="evidence" value="ECO:0007669"/>
    <property type="project" value="UniProtKB-KW"/>
</dbReference>
<dbReference type="SUPFAM" id="SSF53448">
    <property type="entry name" value="Nucleotide-diphospho-sugar transferases"/>
    <property type="match status" value="1"/>
</dbReference>
<gene>
    <name evidence="2" type="ORF">ACFQ03_15040</name>
</gene>
<keyword evidence="1" id="KW-0472">Membrane</keyword>
<dbReference type="InterPro" id="IPR029044">
    <property type="entry name" value="Nucleotide-diphossugar_trans"/>
</dbReference>
<keyword evidence="3" id="KW-1185">Reference proteome</keyword>
<keyword evidence="2" id="KW-0328">Glycosyltransferase</keyword>
<accession>A0ABW3DE09</accession>
<dbReference type="Proteomes" id="UP001597120">
    <property type="component" value="Unassembled WGS sequence"/>
</dbReference>
<proteinExistence type="predicted"/>
<keyword evidence="1" id="KW-0812">Transmembrane</keyword>
<feature type="transmembrane region" description="Helical" evidence="1">
    <location>
        <begin position="6"/>
        <end position="25"/>
    </location>
</feature>
<evidence type="ECO:0000256" key="1">
    <source>
        <dbReference type="SAM" id="Phobius"/>
    </source>
</evidence>
<keyword evidence="2" id="KW-0808">Transferase</keyword>
<dbReference type="RefSeq" id="WP_379289148.1">
    <property type="nucleotide sequence ID" value="NZ_JBHTIU010000048.1"/>
</dbReference>
<keyword evidence="1" id="KW-1133">Transmembrane helix</keyword>
<dbReference type="EC" id="2.4.-.-" evidence="2"/>
<evidence type="ECO:0000313" key="2">
    <source>
        <dbReference type="EMBL" id="MFD0870469.1"/>
    </source>
</evidence>
<sequence length="132" mass="15291">MGIGLLFIGGVYGAAVLVVHLVCYFQQQRGTSKVTRFIFTTKNNANLIEWYLYSLVFTSWLRGRQIKVAVFDDGSTDETLEIARRVRRSREDLEIYESVAGFEEYIRAHQEETLHIVSLQQSTQKPLTTLRW</sequence>